<dbReference type="EMBL" id="CAFBMS010000116">
    <property type="protein sequence ID" value="CAB4928019.1"/>
    <property type="molecule type" value="Genomic_DNA"/>
</dbReference>
<dbReference type="AlphaFoldDB" id="A0A6J7IB12"/>
<name>A0A6J7IB12_9ZZZZ</name>
<evidence type="ECO:0000313" key="1">
    <source>
        <dbReference type="EMBL" id="CAB4928019.1"/>
    </source>
</evidence>
<proteinExistence type="predicted"/>
<reference evidence="1" key="1">
    <citation type="submission" date="2020-05" db="EMBL/GenBank/DDBJ databases">
        <authorList>
            <person name="Chiriac C."/>
            <person name="Salcher M."/>
            <person name="Ghai R."/>
            <person name="Kavagutti S V."/>
        </authorList>
    </citation>
    <scope>NUCLEOTIDE SEQUENCE</scope>
</reference>
<sequence length="127" mass="14913">MKKAAVILLTSLYLLGATEAYQLLKLPFLFEHYKTHQKYSQGLTFSKFIDNHYFTTTTYDSDYQQDMQLPFKTSNRTVSLLNFDSFFVAKQSIVPVLVFSIRKKYLLFDDRDYASNKLNNIFQPPRA</sequence>
<protein>
    <submittedName>
        <fullName evidence="1">Unannotated protein</fullName>
    </submittedName>
</protein>
<organism evidence="1">
    <name type="scientific">freshwater metagenome</name>
    <dbReference type="NCBI Taxonomy" id="449393"/>
    <lineage>
        <taxon>unclassified sequences</taxon>
        <taxon>metagenomes</taxon>
        <taxon>ecological metagenomes</taxon>
    </lineage>
</organism>
<gene>
    <name evidence="1" type="ORF">UFOPK3614_01224</name>
</gene>
<accession>A0A6J7IB12</accession>